<dbReference type="GO" id="GO:0006355">
    <property type="term" value="P:regulation of DNA-templated transcription"/>
    <property type="evidence" value="ECO:0007669"/>
    <property type="project" value="InterPro"/>
</dbReference>
<dbReference type="Pfam" id="PF01352">
    <property type="entry name" value="KRAB"/>
    <property type="match status" value="1"/>
</dbReference>
<reference evidence="3 4" key="1">
    <citation type="journal article" date="2013" name="Nat. Commun.">
        <title>Genome analysis reveals insights into physiology and longevity of the Brandt's bat Myotis brandtii.</title>
        <authorList>
            <person name="Seim I."/>
            <person name="Fang X."/>
            <person name="Xiong Z."/>
            <person name="Lobanov A.V."/>
            <person name="Huang Z."/>
            <person name="Ma S."/>
            <person name="Feng Y."/>
            <person name="Turanov A.A."/>
            <person name="Zhu Y."/>
            <person name="Lenz T.L."/>
            <person name="Gerashchenko M.V."/>
            <person name="Fan D."/>
            <person name="Hee Yim S."/>
            <person name="Yao X."/>
            <person name="Jordan D."/>
            <person name="Xiong Y."/>
            <person name="Ma Y."/>
            <person name="Lyapunov A.N."/>
            <person name="Chen G."/>
            <person name="Kulakova O.I."/>
            <person name="Sun Y."/>
            <person name="Lee S.G."/>
            <person name="Bronson R.T."/>
            <person name="Moskalev A.A."/>
            <person name="Sunyaev S.R."/>
            <person name="Zhang G."/>
            <person name="Krogh A."/>
            <person name="Wang J."/>
            <person name="Gladyshev V.N."/>
        </authorList>
    </citation>
    <scope>NUCLEOTIDE SEQUENCE [LARGE SCALE GENOMIC DNA]</scope>
</reference>
<accession>S7MWW6</accession>
<feature type="domain" description="KRAB" evidence="2">
    <location>
        <begin position="18"/>
        <end position="89"/>
    </location>
</feature>
<dbReference type="SMART" id="SM00349">
    <property type="entry name" value="KRAB"/>
    <property type="match status" value="1"/>
</dbReference>
<proteinExistence type="predicted"/>
<dbReference type="CDD" id="cd07765">
    <property type="entry name" value="KRAB_A-box"/>
    <property type="match status" value="1"/>
</dbReference>
<sequence length="189" mass="20525">MFHTLFPFPLSPSRQDPVTFDDVAVYFSRREWRLLDEAQRGLYQEVMLENLALASSLGSCCGSEDADAPCEQSVSVGVSPSSPSKVAVSSLKTHFCESCGPVLRDIFQLAEHQGTPNISSSRRLPPERSPTKPPSAGQLYKTEKVALPGETVRKPSAPESHTLGSRMSTLEDSVLCAVNVGKHSEISPH</sequence>
<dbReference type="InterPro" id="IPR001909">
    <property type="entry name" value="KRAB"/>
</dbReference>
<gene>
    <name evidence="3" type="ORF">D623_10000892</name>
</gene>
<dbReference type="Proteomes" id="UP000052978">
    <property type="component" value="Unassembled WGS sequence"/>
</dbReference>
<dbReference type="Gene3D" id="6.10.140.140">
    <property type="match status" value="1"/>
</dbReference>
<dbReference type="InterPro" id="IPR036051">
    <property type="entry name" value="KRAB_dom_sf"/>
</dbReference>
<feature type="region of interest" description="Disordered" evidence="1">
    <location>
        <begin position="114"/>
        <end position="166"/>
    </location>
</feature>
<evidence type="ECO:0000313" key="4">
    <source>
        <dbReference type="Proteomes" id="UP000052978"/>
    </source>
</evidence>
<evidence type="ECO:0000313" key="3">
    <source>
        <dbReference type="EMBL" id="EPQ08924.1"/>
    </source>
</evidence>
<dbReference type="PANTHER" id="PTHR23232:SF133">
    <property type="entry name" value="RIKEN CDNA 1700020N01 GENE"/>
    <property type="match status" value="1"/>
</dbReference>
<organism evidence="3 4">
    <name type="scientific">Myotis brandtii</name>
    <name type="common">Brandt's bat</name>
    <dbReference type="NCBI Taxonomy" id="109478"/>
    <lineage>
        <taxon>Eukaryota</taxon>
        <taxon>Metazoa</taxon>
        <taxon>Chordata</taxon>
        <taxon>Craniata</taxon>
        <taxon>Vertebrata</taxon>
        <taxon>Euteleostomi</taxon>
        <taxon>Mammalia</taxon>
        <taxon>Eutheria</taxon>
        <taxon>Laurasiatheria</taxon>
        <taxon>Chiroptera</taxon>
        <taxon>Yangochiroptera</taxon>
        <taxon>Vespertilionidae</taxon>
        <taxon>Myotis</taxon>
    </lineage>
</organism>
<dbReference type="SUPFAM" id="SSF109640">
    <property type="entry name" value="KRAB domain (Kruppel-associated box)"/>
    <property type="match status" value="1"/>
</dbReference>
<dbReference type="EMBL" id="KE162596">
    <property type="protein sequence ID" value="EPQ08924.1"/>
    <property type="molecule type" value="Genomic_DNA"/>
</dbReference>
<dbReference type="PANTHER" id="PTHR23232">
    <property type="entry name" value="KRAB DOMAIN C2H2 ZINC FINGER"/>
    <property type="match status" value="1"/>
</dbReference>
<name>S7MWW6_MYOBR</name>
<evidence type="ECO:0000259" key="2">
    <source>
        <dbReference type="PROSITE" id="PS50805"/>
    </source>
</evidence>
<dbReference type="InterPro" id="IPR050169">
    <property type="entry name" value="Krueppel_C2H2_ZnF"/>
</dbReference>
<protein>
    <submittedName>
        <fullName evidence="3">Zinc finger protein 417</fullName>
    </submittedName>
</protein>
<dbReference type="PROSITE" id="PS50805">
    <property type="entry name" value="KRAB"/>
    <property type="match status" value="1"/>
</dbReference>
<dbReference type="AlphaFoldDB" id="S7MWW6"/>
<keyword evidence="4" id="KW-1185">Reference proteome</keyword>
<evidence type="ECO:0000256" key="1">
    <source>
        <dbReference type="SAM" id="MobiDB-lite"/>
    </source>
</evidence>